<evidence type="ECO:0000256" key="4">
    <source>
        <dbReference type="ARBA" id="ARBA00022692"/>
    </source>
</evidence>
<comment type="subcellular location">
    <subcellularLocation>
        <location evidence="1">Membrane</location>
    </subcellularLocation>
</comment>
<evidence type="ECO:0000313" key="11">
    <source>
        <dbReference type="EMBL" id="KAJ5369638.1"/>
    </source>
</evidence>
<comment type="similarity">
    <text evidence="2">Belongs to the paxM FAD-dependent monooxygenase family.</text>
</comment>
<protein>
    <recommendedName>
        <fullName evidence="10">FAD-binding domain-containing protein</fullName>
    </recommendedName>
</protein>
<evidence type="ECO:0000256" key="3">
    <source>
        <dbReference type="ARBA" id="ARBA00022630"/>
    </source>
</evidence>
<dbReference type="EMBL" id="JAPZBU010000013">
    <property type="protein sequence ID" value="KAJ5369638.1"/>
    <property type="molecule type" value="Genomic_DNA"/>
</dbReference>
<keyword evidence="5" id="KW-0274">FAD</keyword>
<dbReference type="PANTHER" id="PTHR47356">
    <property type="entry name" value="FAD-DEPENDENT MONOOXYGENASE ASQG-RELATED"/>
    <property type="match status" value="1"/>
</dbReference>
<dbReference type="InterPro" id="IPR050562">
    <property type="entry name" value="FAD_mOase_fung"/>
</dbReference>
<evidence type="ECO:0000259" key="10">
    <source>
        <dbReference type="Pfam" id="PF01494"/>
    </source>
</evidence>
<evidence type="ECO:0000256" key="2">
    <source>
        <dbReference type="ARBA" id="ARBA00007992"/>
    </source>
</evidence>
<dbReference type="AlphaFoldDB" id="A0A9W9V5G4"/>
<dbReference type="Gene3D" id="3.50.50.60">
    <property type="entry name" value="FAD/NAD(P)-binding domain"/>
    <property type="match status" value="1"/>
</dbReference>
<evidence type="ECO:0000256" key="7">
    <source>
        <dbReference type="ARBA" id="ARBA00023002"/>
    </source>
</evidence>
<gene>
    <name evidence="11" type="ORF">N7509_014250</name>
</gene>
<feature type="transmembrane region" description="Helical" evidence="9">
    <location>
        <begin position="724"/>
        <end position="746"/>
    </location>
</feature>
<accession>A0A9W9V5G4</accession>
<feature type="transmembrane region" description="Helical" evidence="9">
    <location>
        <begin position="681"/>
        <end position="703"/>
    </location>
</feature>
<evidence type="ECO:0000256" key="6">
    <source>
        <dbReference type="ARBA" id="ARBA00022989"/>
    </source>
</evidence>
<keyword evidence="8 9" id="KW-0472">Membrane</keyword>
<dbReference type="OrthoDB" id="10029326at2759"/>
<dbReference type="PANTHER" id="PTHR47356:SF2">
    <property type="entry name" value="FAD-BINDING DOMAIN-CONTAINING PROTEIN-RELATED"/>
    <property type="match status" value="1"/>
</dbReference>
<evidence type="ECO:0000256" key="8">
    <source>
        <dbReference type="ARBA" id="ARBA00023136"/>
    </source>
</evidence>
<dbReference type="GO" id="GO:0071949">
    <property type="term" value="F:FAD binding"/>
    <property type="evidence" value="ECO:0007669"/>
    <property type="project" value="InterPro"/>
</dbReference>
<evidence type="ECO:0000256" key="5">
    <source>
        <dbReference type="ARBA" id="ARBA00022827"/>
    </source>
</evidence>
<dbReference type="InterPro" id="IPR036188">
    <property type="entry name" value="FAD/NAD-bd_sf"/>
</dbReference>
<feature type="domain" description="FAD-binding" evidence="10">
    <location>
        <begin position="6"/>
        <end position="344"/>
    </location>
</feature>
<sequence>MSQKDMKVIIAGGSIAGLSLALMLEKNGIDFLVLEAYRDIAPQAGASIGLLPNGLRILDQLGCYERVLAESEYPVEKVTFRDSRGKIFWSFEDFNERISERHGYPCVFFDRRMLIQILYDKIQQKDKILTSEKVVTVRNHPTHVAVTTQSGKEFMGTFVVGADGIHSAVRQQMWETAQKLDPTWIDPSEKDATYACIFGISKGGPGVEKGTLNSVFNEHFSYLVPSGPGDRTYWFLVRNMGKTLHGSEIPRYTKEDEEKLVKEHWDDYITPTLQFSDLYKHKISSVYTALPEYVYKKWYFQRIMTIGDAAHKFEPLTGQGGNNAIETSASLANHLVASLKKNDSGDLSTTEITSIFETTQRQREDRTWSLVKQSHARQRMECMETSVLKFVARYIIPYVPKSVLTDRWVDTYASGVSLNMLPAPERDHAIPFYDELLRAPSARGPFGYLLYIVFAALAVVAFQLLFAAGKVNGTWSLVREAVINRSIGDLSGSLRESYTGVQSIDKILTTLVSIFLPAITSSHREQPLQLLYFLSSMLPLIAIFTIEGYRQKNRWSMIASPSIWGILYQLRGIGFIAPLYFAASHFVSRKSIFLLVPGREVPAAKFILPALILGFIVPTILLFFPFKDTESLQAVIAAWQPAPALVSCFTYVFAKLANAAVKKSNGCNPNSPGDDMFHLRAIYQTTGTIAACIHLSVVIGCFISNEISLMQIFVPGDSFGRVETLAGGVFNDFLLVTAASFIWSLVNIADLHRAGLSRVDWKAGLGYLMAGFVLIGPGASAAALWFWREDVMSRRKAIK</sequence>
<name>A0A9W9V5G4_9EURO</name>
<dbReference type="PRINTS" id="PR00420">
    <property type="entry name" value="RNGMNOXGNASE"/>
</dbReference>
<evidence type="ECO:0000256" key="9">
    <source>
        <dbReference type="SAM" id="Phobius"/>
    </source>
</evidence>
<keyword evidence="3" id="KW-0285">Flavoprotein</keyword>
<proteinExistence type="inferred from homology"/>
<feature type="transmembrane region" description="Helical" evidence="9">
    <location>
        <begin position="766"/>
        <end position="787"/>
    </location>
</feature>
<dbReference type="SUPFAM" id="SSF51905">
    <property type="entry name" value="FAD/NAD(P)-binding domain"/>
    <property type="match status" value="1"/>
</dbReference>
<dbReference type="Pfam" id="PF01494">
    <property type="entry name" value="FAD_binding_3"/>
    <property type="match status" value="1"/>
</dbReference>
<keyword evidence="12" id="KW-1185">Reference proteome</keyword>
<evidence type="ECO:0000313" key="12">
    <source>
        <dbReference type="Proteomes" id="UP001147747"/>
    </source>
</evidence>
<dbReference type="GeneID" id="81377867"/>
<dbReference type="RefSeq" id="XP_056480876.1">
    <property type="nucleotide sequence ID" value="XM_056638887.1"/>
</dbReference>
<dbReference type="Proteomes" id="UP001147747">
    <property type="component" value="Unassembled WGS sequence"/>
</dbReference>
<keyword evidence="4 9" id="KW-0812">Transmembrane</keyword>
<feature type="transmembrane region" description="Helical" evidence="9">
    <location>
        <begin position="448"/>
        <end position="468"/>
    </location>
</feature>
<comment type="caution">
    <text evidence="11">The sequence shown here is derived from an EMBL/GenBank/DDBJ whole genome shotgun (WGS) entry which is preliminary data.</text>
</comment>
<dbReference type="GO" id="GO:0004497">
    <property type="term" value="F:monooxygenase activity"/>
    <property type="evidence" value="ECO:0007669"/>
    <property type="project" value="InterPro"/>
</dbReference>
<dbReference type="InterPro" id="IPR002938">
    <property type="entry name" value="FAD-bd"/>
</dbReference>
<reference evidence="11" key="2">
    <citation type="journal article" date="2023" name="IMA Fungus">
        <title>Comparative genomic study of the Penicillium genus elucidates a diverse pangenome and 15 lateral gene transfer events.</title>
        <authorList>
            <person name="Petersen C."/>
            <person name="Sorensen T."/>
            <person name="Nielsen M.R."/>
            <person name="Sondergaard T.E."/>
            <person name="Sorensen J.L."/>
            <person name="Fitzpatrick D.A."/>
            <person name="Frisvad J.C."/>
            <person name="Nielsen K.L."/>
        </authorList>
    </citation>
    <scope>NUCLEOTIDE SEQUENCE</scope>
    <source>
        <strain evidence="11">IBT 29677</strain>
    </source>
</reference>
<reference evidence="11" key="1">
    <citation type="submission" date="2022-12" db="EMBL/GenBank/DDBJ databases">
        <authorList>
            <person name="Petersen C."/>
        </authorList>
    </citation>
    <scope>NUCLEOTIDE SEQUENCE</scope>
    <source>
        <strain evidence="11">IBT 29677</strain>
    </source>
</reference>
<evidence type="ECO:0000256" key="1">
    <source>
        <dbReference type="ARBA" id="ARBA00004370"/>
    </source>
</evidence>
<organism evidence="11 12">
    <name type="scientific">Penicillium cosmopolitanum</name>
    <dbReference type="NCBI Taxonomy" id="1131564"/>
    <lineage>
        <taxon>Eukaryota</taxon>
        <taxon>Fungi</taxon>
        <taxon>Dikarya</taxon>
        <taxon>Ascomycota</taxon>
        <taxon>Pezizomycotina</taxon>
        <taxon>Eurotiomycetes</taxon>
        <taxon>Eurotiomycetidae</taxon>
        <taxon>Eurotiales</taxon>
        <taxon>Aspergillaceae</taxon>
        <taxon>Penicillium</taxon>
    </lineage>
</organism>
<feature type="transmembrane region" description="Helical" evidence="9">
    <location>
        <begin position="530"/>
        <end position="549"/>
    </location>
</feature>
<feature type="transmembrane region" description="Helical" evidence="9">
    <location>
        <begin position="603"/>
        <end position="624"/>
    </location>
</feature>
<keyword evidence="7" id="KW-0560">Oxidoreductase</keyword>
<keyword evidence="6 9" id="KW-1133">Transmembrane helix</keyword>
<feature type="transmembrane region" description="Helical" evidence="9">
    <location>
        <begin position="561"/>
        <end position="583"/>
    </location>
</feature>
<dbReference type="GO" id="GO:0016020">
    <property type="term" value="C:membrane"/>
    <property type="evidence" value="ECO:0007669"/>
    <property type="project" value="UniProtKB-SubCell"/>
</dbReference>